<dbReference type="CDD" id="cd00887">
    <property type="entry name" value="MoeA"/>
    <property type="match status" value="1"/>
</dbReference>
<dbReference type="AlphaFoldDB" id="A0A7C5QF35"/>
<dbReference type="FunFam" id="2.170.190.11:FF:000001">
    <property type="entry name" value="Molybdopterin molybdenumtransferase"/>
    <property type="match status" value="1"/>
</dbReference>
<dbReference type="InterPro" id="IPR038987">
    <property type="entry name" value="MoeA-like"/>
</dbReference>
<dbReference type="SUPFAM" id="SSF63882">
    <property type="entry name" value="MoeA N-terminal region -like"/>
    <property type="match status" value="1"/>
</dbReference>
<evidence type="ECO:0000313" key="4">
    <source>
        <dbReference type="EMBL" id="HHK68892.1"/>
    </source>
</evidence>
<feature type="domain" description="MoaB/Mog" evidence="3">
    <location>
        <begin position="190"/>
        <end position="330"/>
    </location>
</feature>
<reference evidence="4" key="1">
    <citation type="journal article" date="2020" name="mSystems">
        <title>Genome- and Community-Level Interaction Insights into Carbon Utilization and Element Cycling Functions of Hydrothermarchaeota in Hydrothermal Sediment.</title>
        <authorList>
            <person name="Zhou Z."/>
            <person name="Liu Y."/>
            <person name="Xu W."/>
            <person name="Pan J."/>
            <person name="Luo Z.H."/>
            <person name="Li M."/>
        </authorList>
    </citation>
    <scope>NUCLEOTIDE SEQUENCE [LARGE SCALE GENOMIC DNA]</scope>
    <source>
        <strain evidence="4">SpSt-1056</strain>
    </source>
</reference>
<proteinExistence type="predicted"/>
<dbReference type="SUPFAM" id="SSF53850">
    <property type="entry name" value="Periplasmic binding protein-like II"/>
    <property type="match status" value="1"/>
</dbReference>
<evidence type="ECO:0000259" key="3">
    <source>
        <dbReference type="SMART" id="SM00852"/>
    </source>
</evidence>
<dbReference type="InterPro" id="IPR036688">
    <property type="entry name" value="MoeA_C_domain_IV_sf"/>
</dbReference>
<sequence length="653" mass="69827">MATVFHNLVSVEEALEMIEAALNGVRPLGVELVKVGEALGRTLAEDVVAKTAAPPFDRSTVDGYAVIASDTYAATEETPVALKVVGKAEVGHVYEGSVTSGGCVEIATGAVIPRGANAVVMVEFTKKTSENTVQVFRPVSPAENIAQAGSDISVGDIILRKGSLITPREIAVLTSVGIEEVPVYRKVKAAVFSTGNEVVEPGKQLELGKVYDVNGPTLTAMLAEAGAQADFHGILPDDYQVMLERIGMALKTGYDVVVTSGSTSAGFGDMVYRVFNELSNGKVLVHGLKVRPGKPTAVAVAGGKLLFGLPGFPLSAMMVFMKLVKPIVMRMSGITLSTSKTVRARLPFKVEAGKGKLDMIPVQIVTTGGYNVAYPLLGHSGSTYVLSVADGVVEVAENREFLDEGEEVDVSLLSDRLKPADLIIIGSHCPGIDILLEMAGLLETKVVNVGSVAGWYAVKRGEADIAGTHLLDEKTGDYNLHMLEKLSLKGKAVVVRGYARRIGFVTKKGNPLKIHSFQDLLREDVMMVNRIRGSGIRALLDVRLAELGVKEPFKQVRGYDYEARTHTGVAAAVAHGRADVGITLEAIAKHYGLDFIPIADEMFDFAVSKQRIDKPHVKKFMETLSSKKFAETLEKTLPGYHAVDETGNIIGDI</sequence>
<dbReference type="Gene3D" id="3.90.105.10">
    <property type="entry name" value="Molybdopterin biosynthesis moea protein, domain 2"/>
    <property type="match status" value="1"/>
</dbReference>
<dbReference type="NCBIfam" id="NF011068">
    <property type="entry name" value="PRK14498.1"/>
    <property type="match status" value="1"/>
</dbReference>
<dbReference type="InterPro" id="IPR001453">
    <property type="entry name" value="MoaB/Mog_dom"/>
</dbReference>
<comment type="caution">
    <text evidence="4">The sequence shown here is derived from an EMBL/GenBank/DDBJ whole genome shotgun (WGS) entry which is preliminary data.</text>
</comment>
<dbReference type="Pfam" id="PF12727">
    <property type="entry name" value="PBP_like"/>
    <property type="match status" value="1"/>
</dbReference>
<name>A0A7C5QF35_CALS0</name>
<dbReference type="EMBL" id="DRWN01000059">
    <property type="protein sequence ID" value="HHK68892.1"/>
    <property type="molecule type" value="Genomic_DNA"/>
</dbReference>
<evidence type="ECO:0000256" key="2">
    <source>
        <dbReference type="ARBA" id="ARBA00023150"/>
    </source>
</evidence>
<evidence type="ECO:0000256" key="1">
    <source>
        <dbReference type="ARBA" id="ARBA00005046"/>
    </source>
</evidence>
<gene>
    <name evidence="4" type="ORF">ENM11_07060</name>
</gene>
<dbReference type="SMART" id="SM00852">
    <property type="entry name" value="MoCF_biosynth"/>
    <property type="match status" value="1"/>
</dbReference>
<dbReference type="PANTHER" id="PTHR10192">
    <property type="entry name" value="MOLYBDOPTERIN BIOSYNTHESIS PROTEIN"/>
    <property type="match status" value="1"/>
</dbReference>
<dbReference type="Gene3D" id="2.40.340.10">
    <property type="entry name" value="MoeA, C-terminal, domain IV"/>
    <property type="match status" value="1"/>
</dbReference>
<dbReference type="Gene3D" id="3.40.980.10">
    <property type="entry name" value="MoaB/Mog-like domain"/>
    <property type="match status" value="1"/>
</dbReference>
<comment type="pathway">
    <text evidence="1">Cofactor biosynthesis; molybdopterin biosynthesis.</text>
</comment>
<dbReference type="GO" id="GO:0006777">
    <property type="term" value="P:Mo-molybdopterin cofactor biosynthetic process"/>
    <property type="evidence" value="ECO:0007669"/>
    <property type="project" value="UniProtKB-KW"/>
</dbReference>
<dbReference type="Pfam" id="PF03454">
    <property type="entry name" value="MoeA_C"/>
    <property type="match status" value="1"/>
</dbReference>
<dbReference type="Pfam" id="PF03453">
    <property type="entry name" value="MoeA_N"/>
    <property type="match status" value="1"/>
</dbReference>
<protein>
    <submittedName>
        <fullName evidence="4">Molybdopterin biosynthesis protein</fullName>
    </submittedName>
</protein>
<keyword evidence="2" id="KW-0501">Molybdenum cofactor biosynthesis</keyword>
<dbReference type="SUPFAM" id="SSF53218">
    <property type="entry name" value="Molybdenum cofactor biosynthesis proteins"/>
    <property type="match status" value="1"/>
</dbReference>
<dbReference type="PANTHER" id="PTHR10192:SF5">
    <property type="entry name" value="GEPHYRIN"/>
    <property type="match status" value="1"/>
</dbReference>
<dbReference type="Pfam" id="PF00994">
    <property type="entry name" value="MoCF_biosynth"/>
    <property type="match status" value="1"/>
</dbReference>
<dbReference type="InterPro" id="IPR005110">
    <property type="entry name" value="MoeA_linker/N"/>
</dbReference>
<dbReference type="NCBIfam" id="NF045515">
    <property type="entry name" value="Glp_gephyrin"/>
    <property type="match status" value="1"/>
</dbReference>
<dbReference type="InterPro" id="IPR005111">
    <property type="entry name" value="MoeA_C_domain_IV"/>
</dbReference>
<organism evidence="4">
    <name type="scientific">Caldiarchaeum subterraneum</name>
    <dbReference type="NCBI Taxonomy" id="311458"/>
    <lineage>
        <taxon>Archaea</taxon>
        <taxon>Nitrososphaerota</taxon>
        <taxon>Candidatus Caldarchaeales</taxon>
        <taxon>Candidatus Caldarchaeaceae</taxon>
        <taxon>Candidatus Caldarchaeum</taxon>
    </lineage>
</organism>
<dbReference type="Gene3D" id="2.170.190.11">
    <property type="entry name" value="Molybdopterin biosynthesis moea protein, domain 3"/>
    <property type="match status" value="1"/>
</dbReference>
<dbReference type="UniPathway" id="UPA00344"/>
<dbReference type="InterPro" id="IPR036425">
    <property type="entry name" value="MoaB/Mog-like_dom_sf"/>
</dbReference>
<dbReference type="SUPFAM" id="SSF63867">
    <property type="entry name" value="MoeA C-terminal domain-like"/>
    <property type="match status" value="1"/>
</dbReference>
<dbReference type="GO" id="GO:0061599">
    <property type="term" value="F:molybdopterin molybdotransferase activity"/>
    <property type="evidence" value="ECO:0007669"/>
    <property type="project" value="TreeGrafter"/>
</dbReference>
<accession>A0A7C5QF35</accession>
<dbReference type="Gene3D" id="3.40.190.10">
    <property type="entry name" value="Periplasmic binding protein-like II"/>
    <property type="match status" value="1"/>
</dbReference>
<dbReference type="NCBIfam" id="TIGR00177">
    <property type="entry name" value="molyb_syn"/>
    <property type="match status" value="1"/>
</dbReference>
<dbReference type="InterPro" id="IPR036135">
    <property type="entry name" value="MoeA_linker/N_sf"/>
</dbReference>
<dbReference type="InterPro" id="IPR024370">
    <property type="entry name" value="PBP_domain"/>
</dbReference>
<dbReference type="GO" id="GO:0005737">
    <property type="term" value="C:cytoplasm"/>
    <property type="evidence" value="ECO:0007669"/>
    <property type="project" value="TreeGrafter"/>
</dbReference>